<dbReference type="Pfam" id="PF10245">
    <property type="entry name" value="MRP-S22"/>
    <property type="match status" value="1"/>
</dbReference>
<dbReference type="AlphaFoldDB" id="A0A8C2ECN1"/>
<dbReference type="Proteomes" id="UP000694701">
    <property type="component" value="Unplaced"/>
</dbReference>
<protein>
    <recommendedName>
        <fullName evidence="3">Mitochondrial ribosomal protein S22</fullName>
    </recommendedName>
</protein>
<dbReference type="Ensembl" id="ENSCCRT00020042903.1">
    <property type="protein sequence ID" value="ENSCCRP00020039300.1"/>
    <property type="gene ID" value="ENSCCRG00020017538.1"/>
</dbReference>
<name>A0A8C2ECN1_CYPCA</name>
<evidence type="ECO:0000313" key="1">
    <source>
        <dbReference type="Ensembl" id="ENSCCRP00020039300.1"/>
    </source>
</evidence>
<dbReference type="InterPro" id="IPR019374">
    <property type="entry name" value="Ribosomal_mS22"/>
</dbReference>
<dbReference type="GO" id="GO:0003735">
    <property type="term" value="F:structural constituent of ribosome"/>
    <property type="evidence" value="ECO:0007669"/>
    <property type="project" value="TreeGrafter"/>
</dbReference>
<evidence type="ECO:0008006" key="3">
    <source>
        <dbReference type="Google" id="ProtNLM"/>
    </source>
</evidence>
<dbReference type="PANTHER" id="PTHR13071">
    <property type="entry name" value="MITOCHONDRIAL 28S RIBOSOMAL PROTEIN S22"/>
    <property type="match status" value="1"/>
</dbReference>
<organism evidence="1 2">
    <name type="scientific">Cyprinus carpio</name>
    <name type="common">Common carp</name>
    <dbReference type="NCBI Taxonomy" id="7962"/>
    <lineage>
        <taxon>Eukaryota</taxon>
        <taxon>Metazoa</taxon>
        <taxon>Chordata</taxon>
        <taxon>Craniata</taxon>
        <taxon>Vertebrata</taxon>
        <taxon>Euteleostomi</taxon>
        <taxon>Actinopterygii</taxon>
        <taxon>Neopterygii</taxon>
        <taxon>Teleostei</taxon>
        <taxon>Ostariophysi</taxon>
        <taxon>Cypriniformes</taxon>
        <taxon>Cyprinidae</taxon>
        <taxon>Cyprininae</taxon>
        <taxon>Cyprinus</taxon>
    </lineage>
</organism>
<evidence type="ECO:0000313" key="2">
    <source>
        <dbReference type="Proteomes" id="UP000694701"/>
    </source>
</evidence>
<dbReference type="PANTHER" id="PTHR13071:SF4">
    <property type="entry name" value="SMALL RIBOSOMAL SUBUNIT PROTEIN MS22"/>
    <property type="match status" value="1"/>
</dbReference>
<gene>
    <name evidence="1" type="primary">mrps22</name>
</gene>
<sequence length="346" mass="40215">MAAFSFTKYFLRSYFCFKCVDHVQTRLQTTTRMFCVSASRSSFQDAPKAQFTDTEVQDLLTRITGLDLQKVFRPIRQQLTPPKYKLMTDTELEEAVCKAEEQAKHLLKMPPVLPERKPVNDVLSEDQMLEGMDTAKYVFTDINFNVPHRERFIVVREPSGTLRKATWNERDRLIQVYFPKEGRKITPPPIFKEENLRVVFEQDRHEDVLNQCIVQFEPDSAEFKNVLMLTYEDIEKHGKYDLLRSTRFFGGLAWHLVNGRRVDGLLVDMLQRDLMQDAVRLVRLFNLVHPQSESAQQAQRQQATDLDLLKVNTHSTCSSVFFVHINSTSVTVTTNFNYSSSITIMV</sequence>
<accession>A0A8C2ECN1</accession>
<proteinExistence type="predicted"/>
<reference evidence="1" key="1">
    <citation type="submission" date="2025-08" db="UniProtKB">
        <authorList>
            <consortium name="Ensembl"/>
        </authorList>
    </citation>
    <scope>IDENTIFICATION</scope>
</reference>
<dbReference type="GO" id="GO:0005763">
    <property type="term" value="C:mitochondrial small ribosomal subunit"/>
    <property type="evidence" value="ECO:0007669"/>
    <property type="project" value="TreeGrafter"/>
</dbReference>